<dbReference type="InterPro" id="IPR041426">
    <property type="entry name" value="Mos1_HTH"/>
</dbReference>
<dbReference type="Gene3D" id="1.10.10.1450">
    <property type="match status" value="1"/>
</dbReference>
<name>A0A8X6IZ98_TRICU</name>
<evidence type="ECO:0000313" key="3">
    <source>
        <dbReference type="Proteomes" id="UP000887116"/>
    </source>
</evidence>
<protein>
    <submittedName>
        <fullName evidence="2">HTH_48 domain-containing protein</fullName>
    </submittedName>
</protein>
<dbReference type="OrthoDB" id="10032414at2759"/>
<evidence type="ECO:0000313" key="2">
    <source>
        <dbReference type="EMBL" id="GFR04028.1"/>
    </source>
</evidence>
<sequence>MEYPGGKRQHFRHPLFVFHRSQKAAEAARDISIVYGGVIGESTARKWFTNFKKGYFDAYSTPSRGSPSEFEKEHLKAFLKEDVTKQVVNWPKK</sequence>
<dbReference type="Pfam" id="PF17906">
    <property type="entry name" value="HTH_48"/>
    <property type="match status" value="1"/>
</dbReference>
<feature type="domain" description="Mos1 transposase HTH" evidence="1">
    <location>
        <begin position="8"/>
        <end position="54"/>
    </location>
</feature>
<organism evidence="2 3">
    <name type="scientific">Trichonephila clavata</name>
    <name type="common">Joro spider</name>
    <name type="synonym">Nephila clavata</name>
    <dbReference type="NCBI Taxonomy" id="2740835"/>
    <lineage>
        <taxon>Eukaryota</taxon>
        <taxon>Metazoa</taxon>
        <taxon>Ecdysozoa</taxon>
        <taxon>Arthropoda</taxon>
        <taxon>Chelicerata</taxon>
        <taxon>Arachnida</taxon>
        <taxon>Araneae</taxon>
        <taxon>Araneomorphae</taxon>
        <taxon>Entelegynae</taxon>
        <taxon>Araneoidea</taxon>
        <taxon>Nephilidae</taxon>
        <taxon>Trichonephila</taxon>
    </lineage>
</organism>
<keyword evidence="3" id="KW-1185">Reference proteome</keyword>
<reference evidence="2" key="1">
    <citation type="submission" date="2020-07" db="EMBL/GenBank/DDBJ databases">
        <title>Multicomponent nature underlies the extraordinary mechanical properties of spider dragline silk.</title>
        <authorList>
            <person name="Kono N."/>
            <person name="Nakamura H."/>
            <person name="Mori M."/>
            <person name="Yoshida Y."/>
            <person name="Ohtoshi R."/>
            <person name="Malay A.D."/>
            <person name="Moran D.A.P."/>
            <person name="Tomita M."/>
            <person name="Numata K."/>
            <person name="Arakawa K."/>
        </authorList>
    </citation>
    <scope>NUCLEOTIDE SEQUENCE</scope>
</reference>
<dbReference type="EMBL" id="BMAO01015760">
    <property type="protein sequence ID" value="GFR04028.1"/>
    <property type="molecule type" value="Genomic_DNA"/>
</dbReference>
<dbReference type="Proteomes" id="UP000887116">
    <property type="component" value="Unassembled WGS sequence"/>
</dbReference>
<dbReference type="AlphaFoldDB" id="A0A8X6IZ98"/>
<gene>
    <name evidence="2" type="ORF">TNCT_428971</name>
</gene>
<comment type="caution">
    <text evidence="2">The sequence shown here is derived from an EMBL/GenBank/DDBJ whole genome shotgun (WGS) entry which is preliminary data.</text>
</comment>
<accession>A0A8X6IZ98</accession>
<proteinExistence type="predicted"/>
<evidence type="ECO:0000259" key="1">
    <source>
        <dbReference type="Pfam" id="PF17906"/>
    </source>
</evidence>